<dbReference type="Pfam" id="PF01431">
    <property type="entry name" value="Peptidase_M13"/>
    <property type="match status" value="1"/>
</dbReference>
<dbReference type="PROSITE" id="PS51257">
    <property type="entry name" value="PROKAR_LIPOPROTEIN"/>
    <property type="match status" value="1"/>
</dbReference>
<evidence type="ECO:0000256" key="6">
    <source>
        <dbReference type="ARBA" id="ARBA00022833"/>
    </source>
</evidence>
<feature type="domain" description="Peptidase M13 C-terminal" evidence="8">
    <location>
        <begin position="481"/>
        <end position="682"/>
    </location>
</feature>
<organism evidence="10 11">
    <name type="scientific">Porphyromonas miyakawae</name>
    <dbReference type="NCBI Taxonomy" id="3137470"/>
    <lineage>
        <taxon>Bacteria</taxon>
        <taxon>Pseudomonadati</taxon>
        <taxon>Bacteroidota</taxon>
        <taxon>Bacteroidia</taxon>
        <taxon>Bacteroidales</taxon>
        <taxon>Porphyromonadaceae</taxon>
        <taxon>Porphyromonas</taxon>
    </lineage>
</organism>
<evidence type="ECO:0000256" key="1">
    <source>
        <dbReference type="ARBA" id="ARBA00001947"/>
    </source>
</evidence>
<comment type="similarity">
    <text evidence="2">Belongs to the peptidase M13 family.</text>
</comment>
<keyword evidence="4" id="KW-0479">Metal-binding</keyword>
<protein>
    <submittedName>
        <fullName evidence="10">M13 family metallopeptidase</fullName>
    </submittedName>
</protein>
<dbReference type="RefSeq" id="WP_411915821.1">
    <property type="nucleotide sequence ID" value="NZ_BAAFSF010000004.1"/>
</dbReference>
<dbReference type="PANTHER" id="PTHR11733:SF167">
    <property type="entry name" value="FI17812P1-RELATED"/>
    <property type="match status" value="1"/>
</dbReference>
<evidence type="ECO:0000259" key="9">
    <source>
        <dbReference type="Pfam" id="PF05649"/>
    </source>
</evidence>
<accession>A0ABQ0E2Y8</accession>
<dbReference type="InterPro" id="IPR008753">
    <property type="entry name" value="Peptidase_M13_N"/>
</dbReference>
<comment type="cofactor">
    <cofactor evidence="1">
        <name>Zn(2+)</name>
        <dbReference type="ChEBI" id="CHEBI:29105"/>
    </cofactor>
</comment>
<dbReference type="Gene3D" id="3.40.390.10">
    <property type="entry name" value="Collagenase (Catalytic Domain)"/>
    <property type="match status" value="1"/>
</dbReference>
<evidence type="ECO:0000313" key="11">
    <source>
        <dbReference type="Proteomes" id="UP001628220"/>
    </source>
</evidence>
<dbReference type="Pfam" id="PF05649">
    <property type="entry name" value="Peptidase_M13_N"/>
    <property type="match status" value="1"/>
</dbReference>
<reference evidence="10 11" key="1">
    <citation type="journal article" date="2025" name="Int. J. Syst. Evol. Microbiol.">
        <title>Desulfovibrio falkowii sp. nov., Porphyromonas miyakawae sp. nov., Mediterraneibacter flintii sp. nov. and Owariibacterium komagatae gen. nov., sp. nov., isolated from human faeces.</title>
        <authorList>
            <person name="Hamaguchi T."/>
            <person name="Ohara M."/>
            <person name="Hisatomi A."/>
            <person name="Sekiguchi K."/>
            <person name="Takeda J.I."/>
            <person name="Ueyama J."/>
            <person name="Ito M."/>
            <person name="Nishiwaki H."/>
            <person name="Ogi T."/>
            <person name="Hirayama M."/>
            <person name="Ohkuma M."/>
            <person name="Sakamoto M."/>
            <person name="Ohno K."/>
        </authorList>
    </citation>
    <scope>NUCLEOTIDE SEQUENCE [LARGE SCALE GENOMIC DNA]</scope>
    <source>
        <strain evidence="10 11">13CB11C</strain>
    </source>
</reference>
<dbReference type="InterPro" id="IPR018497">
    <property type="entry name" value="Peptidase_M13_C"/>
</dbReference>
<feature type="domain" description="Peptidase M13 N-terminal" evidence="9">
    <location>
        <begin position="48"/>
        <end position="428"/>
    </location>
</feature>
<sequence>MKLKMLLILTSVAGLTLVSCNGKGGNGKGTEEAVPAIDLTAMDTTINPGDDFYLYANKGWMDANPLKPAYSRFGAFDQLRDLSIERVHGIVESLAGAELPKKGTNEYRVAVLYKQAMDSTKRNELGAQPVKPFIDEIAAVSSKEELLELAAKKDNRGEATLFATYVYADDMNSDMNIMHVLQPSLALPNRDYYLATDEAGQKILKEYNDHVLRMLALAGYNEADAKRLADNNMKISKQIAEMSYSPVELRDSRANYHMLEVKKFAADNKGFDWNRYIQLRNLDKLEKWDVSQIKFFEKFDKWYPTADLEAIKDFLTVAEIEGASGYLSDAFVEENFNFYGKVLSGRKEMHPRWRRSVNLIDDVLGEALGQIYVEKYFPAEAKERMESLVKNLQDALSERIAGLEWMSDETKAKAQEKLKNFTVKIGYPDKWKDYSKMSIDADKSFFENLLEVTRFEHQRNMDDLGKPVDRTRWLMNPQEVNAYYMPTTNEICFPAGILQPPFFNINADDAVNYGAIGVVIGHEMTHGFDDQGREFDKDGNMNNWWTEEDSQKFKAATAKLVDQFNQIKITDELNANGELTLGENIADQGGLLIARLALEKALGGKEPEPIDGFTAAQRFYIAYARVWGQNITEQERVRLTKEDPHSLGEWRVNQTLRNIDDFYKAFNITEGNKMYIAPENRVLVW</sequence>
<evidence type="ECO:0000256" key="7">
    <source>
        <dbReference type="ARBA" id="ARBA00023049"/>
    </source>
</evidence>
<evidence type="ECO:0000256" key="2">
    <source>
        <dbReference type="ARBA" id="ARBA00007357"/>
    </source>
</evidence>
<keyword evidence="11" id="KW-1185">Reference proteome</keyword>
<dbReference type="Proteomes" id="UP001628220">
    <property type="component" value="Unassembled WGS sequence"/>
</dbReference>
<gene>
    <name evidence="10" type="ORF">Tsumi_11570</name>
</gene>
<dbReference type="InterPro" id="IPR042089">
    <property type="entry name" value="Peptidase_M13_dom_2"/>
</dbReference>
<evidence type="ECO:0000313" key="10">
    <source>
        <dbReference type="EMBL" id="GAB1252051.1"/>
    </source>
</evidence>
<name>A0ABQ0E2Y8_9PORP</name>
<dbReference type="PANTHER" id="PTHR11733">
    <property type="entry name" value="ZINC METALLOPROTEASE FAMILY M13 NEPRILYSIN-RELATED"/>
    <property type="match status" value="1"/>
</dbReference>
<keyword evidence="6" id="KW-0862">Zinc</keyword>
<evidence type="ECO:0000256" key="3">
    <source>
        <dbReference type="ARBA" id="ARBA00022670"/>
    </source>
</evidence>
<dbReference type="CDD" id="cd08662">
    <property type="entry name" value="M13"/>
    <property type="match status" value="1"/>
</dbReference>
<evidence type="ECO:0000256" key="5">
    <source>
        <dbReference type="ARBA" id="ARBA00022801"/>
    </source>
</evidence>
<dbReference type="InterPro" id="IPR000718">
    <property type="entry name" value="Peptidase_M13"/>
</dbReference>
<dbReference type="PRINTS" id="PR00786">
    <property type="entry name" value="NEPRILYSIN"/>
</dbReference>
<evidence type="ECO:0000256" key="4">
    <source>
        <dbReference type="ARBA" id="ARBA00022723"/>
    </source>
</evidence>
<dbReference type="SUPFAM" id="SSF55486">
    <property type="entry name" value="Metalloproteases ('zincins'), catalytic domain"/>
    <property type="match status" value="1"/>
</dbReference>
<dbReference type="EMBL" id="BAAFSF010000004">
    <property type="protein sequence ID" value="GAB1252051.1"/>
    <property type="molecule type" value="Genomic_DNA"/>
</dbReference>
<dbReference type="InterPro" id="IPR024079">
    <property type="entry name" value="MetalloPept_cat_dom_sf"/>
</dbReference>
<proteinExistence type="inferred from homology"/>
<comment type="caution">
    <text evidence="10">The sequence shown here is derived from an EMBL/GenBank/DDBJ whole genome shotgun (WGS) entry which is preliminary data.</text>
</comment>
<evidence type="ECO:0000259" key="8">
    <source>
        <dbReference type="Pfam" id="PF01431"/>
    </source>
</evidence>
<keyword evidence="7" id="KW-0482">Metalloprotease</keyword>
<dbReference type="Gene3D" id="1.10.1380.10">
    <property type="entry name" value="Neutral endopeptidase , domain2"/>
    <property type="match status" value="1"/>
</dbReference>
<dbReference type="PROSITE" id="PS51885">
    <property type="entry name" value="NEPRILYSIN"/>
    <property type="match status" value="1"/>
</dbReference>
<keyword evidence="3" id="KW-0645">Protease</keyword>
<keyword evidence="5" id="KW-0378">Hydrolase</keyword>